<dbReference type="Gene3D" id="3.30.70.100">
    <property type="match status" value="1"/>
</dbReference>
<reference evidence="3" key="1">
    <citation type="submission" date="2017-06" db="EMBL/GenBank/DDBJ databases">
        <authorList>
            <person name="Varghese N."/>
            <person name="Submissions S."/>
        </authorList>
    </citation>
    <scope>NUCLEOTIDE SEQUENCE [LARGE SCALE GENOMIC DNA]</scope>
    <source>
        <strain evidence="3">Ca-68</strain>
    </source>
</reference>
<keyword evidence="3" id="KW-1185">Reference proteome</keyword>
<dbReference type="GO" id="GO:0046872">
    <property type="term" value="F:metal ion binding"/>
    <property type="evidence" value="ECO:0007669"/>
    <property type="project" value="InterPro"/>
</dbReference>
<dbReference type="AlphaFoldDB" id="A0A238YW84"/>
<dbReference type="PROSITE" id="PS50846">
    <property type="entry name" value="HMA_2"/>
    <property type="match status" value="1"/>
</dbReference>
<name>A0A238YW84_9PROT</name>
<dbReference type="InterPro" id="IPR006121">
    <property type="entry name" value="HMA_dom"/>
</dbReference>
<accession>A0A238YW84</accession>
<evidence type="ECO:0000313" key="2">
    <source>
        <dbReference type="EMBL" id="SNR75192.1"/>
    </source>
</evidence>
<dbReference type="CDD" id="cd00371">
    <property type="entry name" value="HMA"/>
    <property type="match status" value="1"/>
</dbReference>
<dbReference type="EMBL" id="FZOA01000003">
    <property type="protein sequence ID" value="SNR75192.1"/>
    <property type="molecule type" value="Genomic_DNA"/>
</dbReference>
<dbReference type="InterPro" id="IPR036163">
    <property type="entry name" value="HMA_dom_sf"/>
</dbReference>
<sequence length="63" mass="6922">MHEFKVSDMSCNHCVHAITQATLTVDPQAKVNIDLPGRIVHIDSSMPADNFRHAISEAGYTAE</sequence>
<gene>
    <name evidence="2" type="ORF">SAMN05192560_0876</name>
</gene>
<dbReference type="SUPFAM" id="SSF55008">
    <property type="entry name" value="HMA, heavy metal-associated domain"/>
    <property type="match status" value="1"/>
</dbReference>
<proteinExistence type="predicted"/>
<dbReference type="RefSeq" id="WP_089375004.1">
    <property type="nucleotide sequence ID" value="NZ_FZOA01000003.1"/>
</dbReference>
<dbReference type="Proteomes" id="UP000198305">
    <property type="component" value="Unassembled WGS sequence"/>
</dbReference>
<protein>
    <submittedName>
        <fullName evidence="2">Copper chaperone</fullName>
    </submittedName>
</protein>
<dbReference type="OrthoDB" id="9813965at2"/>
<feature type="domain" description="HMA" evidence="1">
    <location>
        <begin position="1"/>
        <end position="63"/>
    </location>
</feature>
<organism evidence="2 3">
    <name type="scientific">Methylobacillus rhizosphaerae</name>
    <dbReference type="NCBI Taxonomy" id="551994"/>
    <lineage>
        <taxon>Bacteria</taxon>
        <taxon>Pseudomonadati</taxon>
        <taxon>Pseudomonadota</taxon>
        <taxon>Betaproteobacteria</taxon>
        <taxon>Nitrosomonadales</taxon>
        <taxon>Methylophilaceae</taxon>
        <taxon>Methylobacillus</taxon>
    </lineage>
</organism>
<evidence type="ECO:0000313" key="3">
    <source>
        <dbReference type="Proteomes" id="UP000198305"/>
    </source>
</evidence>
<evidence type="ECO:0000259" key="1">
    <source>
        <dbReference type="PROSITE" id="PS50846"/>
    </source>
</evidence>
<dbReference type="Pfam" id="PF00403">
    <property type="entry name" value="HMA"/>
    <property type="match status" value="1"/>
</dbReference>